<organism evidence="2 3">
    <name type="scientific">Pseudonocardia xinjiangensis</name>
    <dbReference type="NCBI Taxonomy" id="75289"/>
    <lineage>
        <taxon>Bacteria</taxon>
        <taxon>Bacillati</taxon>
        <taxon>Actinomycetota</taxon>
        <taxon>Actinomycetes</taxon>
        <taxon>Pseudonocardiales</taxon>
        <taxon>Pseudonocardiaceae</taxon>
        <taxon>Pseudonocardia</taxon>
    </lineage>
</organism>
<dbReference type="EMBL" id="JAAXKY010000020">
    <property type="protein sequence ID" value="NMH77212.1"/>
    <property type="molecule type" value="Genomic_DNA"/>
</dbReference>
<keyword evidence="1" id="KW-0812">Transmembrane</keyword>
<reference evidence="2 3" key="1">
    <citation type="submission" date="2020-04" db="EMBL/GenBank/DDBJ databases">
        <authorList>
            <person name="Klaysubun C."/>
            <person name="Duangmal K."/>
            <person name="Lipun K."/>
        </authorList>
    </citation>
    <scope>NUCLEOTIDE SEQUENCE [LARGE SCALE GENOMIC DNA]</scope>
    <source>
        <strain evidence="2 3">JCM 11839</strain>
    </source>
</reference>
<dbReference type="RefSeq" id="WP_169395285.1">
    <property type="nucleotide sequence ID" value="NZ_BAAAJH010000001.1"/>
</dbReference>
<gene>
    <name evidence="2" type="ORF">HF577_08915</name>
</gene>
<dbReference type="Proteomes" id="UP001296706">
    <property type="component" value="Unassembled WGS sequence"/>
</dbReference>
<evidence type="ECO:0000313" key="3">
    <source>
        <dbReference type="Proteomes" id="UP001296706"/>
    </source>
</evidence>
<protein>
    <submittedName>
        <fullName evidence="2">Uncharacterized protein</fullName>
    </submittedName>
</protein>
<comment type="caution">
    <text evidence="2">The sequence shown here is derived from an EMBL/GenBank/DDBJ whole genome shotgun (WGS) entry which is preliminary data.</text>
</comment>
<name>A0ABX1RB20_9PSEU</name>
<evidence type="ECO:0000256" key="1">
    <source>
        <dbReference type="SAM" id="Phobius"/>
    </source>
</evidence>
<feature type="transmembrane region" description="Helical" evidence="1">
    <location>
        <begin position="6"/>
        <end position="25"/>
    </location>
</feature>
<keyword evidence="1" id="KW-0472">Membrane</keyword>
<sequence length="252" mass="28396">MGLWAPAIVAGIPGLLALVVALLTGRSQRRNAADIEKLRRTLDEESKQRALVQRYQEPLARAAYDLQSRLWNILRGPFLETHVHEPEGRGWLYARDSTVWLFAQYFGWVEIVRREIQFLPIGEHDQSRRLQSALGKVSYVCSTDREINDGTFLIFGAEQRALGELIIVEGHDAEGRTRTSCMGFAAFRAAVEDPDGQLGLWFTKLQEDTAKTAGKNVGRERLRLLQHALVDLVDILDPAPAHVRFPSDRGRA</sequence>
<keyword evidence="3" id="KW-1185">Reference proteome</keyword>
<accession>A0ABX1RB20</accession>
<keyword evidence="1" id="KW-1133">Transmembrane helix</keyword>
<proteinExistence type="predicted"/>
<evidence type="ECO:0000313" key="2">
    <source>
        <dbReference type="EMBL" id="NMH77212.1"/>
    </source>
</evidence>